<sequence>MITILLKALALAIMVTVMATSIITTTTTTTTTTITITRRPSRRRRRRPPRHRTCSVNTPSARPKVRRPRGRRRRPDHRSVTSNSTTTTTTTISSTTTTNNISSNSTIITHHTSNRSISMVTGVRRTVMMVVTAEAVAIRAMIRVRLVRPPANRRPPTIRCSMCTSTGSHKPRHAIRTTFPTLPNAPRAAVGLATTISGPTVSSVRRWPLVAPAVCVRLQQAASSPLWMMRISDTKTS</sequence>
<feature type="compositionally biased region" description="Basic residues" evidence="1">
    <location>
        <begin position="63"/>
        <end position="76"/>
    </location>
</feature>
<evidence type="ECO:0000256" key="2">
    <source>
        <dbReference type="SAM" id="SignalP"/>
    </source>
</evidence>
<organism evidence="3">
    <name type="scientific">Anopheles darlingi</name>
    <name type="common">Mosquito</name>
    <dbReference type="NCBI Taxonomy" id="43151"/>
    <lineage>
        <taxon>Eukaryota</taxon>
        <taxon>Metazoa</taxon>
        <taxon>Ecdysozoa</taxon>
        <taxon>Arthropoda</taxon>
        <taxon>Hexapoda</taxon>
        <taxon>Insecta</taxon>
        <taxon>Pterygota</taxon>
        <taxon>Neoptera</taxon>
        <taxon>Endopterygota</taxon>
        <taxon>Diptera</taxon>
        <taxon>Nematocera</taxon>
        <taxon>Culicoidea</taxon>
        <taxon>Culicidae</taxon>
        <taxon>Anophelinae</taxon>
        <taxon>Anopheles</taxon>
    </lineage>
</organism>
<evidence type="ECO:0000256" key="1">
    <source>
        <dbReference type="SAM" id="MobiDB-lite"/>
    </source>
</evidence>
<evidence type="ECO:0000313" key="3">
    <source>
        <dbReference type="EMBL" id="MBW72163.1"/>
    </source>
</evidence>
<feature type="compositionally biased region" description="Low complexity" evidence="1">
    <location>
        <begin position="81"/>
        <end position="105"/>
    </location>
</feature>
<feature type="signal peptide" evidence="2">
    <location>
        <begin position="1"/>
        <end position="19"/>
    </location>
</feature>
<name>A0A2M4D3M3_ANODA</name>
<proteinExistence type="predicted"/>
<dbReference type="AlphaFoldDB" id="A0A2M4D3M3"/>
<feature type="compositionally biased region" description="Basic residues" evidence="1">
    <location>
        <begin position="39"/>
        <end position="53"/>
    </location>
</feature>
<feature type="compositionally biased region" description="Low complexity" evidence="1">
    <location>
        <begin position="29"/>
        <end position="38"/>
    </location>
</feature>
<keyword evidence="2" id="KW-0732">Signal</keyword>
<feature type="chain" id="PRO_5014992804" evidence="2">
    <location>
        <begin position="20"/>
        <end position="237"/>
    </location>
</feature>
<reference evidence="3" key="1">
    <citation type="submission" date="2018-01" db="EMBL/GenBank/DDBJ databases">
        <title>An insight into the sialome of Amazonian anophelines.</title>
        <authorList>
            <person name="Ribeiro J.M."/>
            <person name="Scarpassa V."/>
            <person name="Calvo E."/>
        </authorList>
    </citation>
    <scope>NUCLEOTIDE SEQUENCE</scope>
</reference>
<accession>A0A2M4D3M3</accession>
<dbReference type="EMBL" id="GGFL01007985">
    <property type="protein sequence ID" value="MBW72163.1"/>
    <property type="molecule type" value="Transcribed_RNA"/>
</dbReference>
<protein>
    <submittedName>
        <fullName evidence="3">Uncharacterized protein</fullName>
    </submittedName>
</protein>
<feature type="region of interest" description="Disordered" evidence="1">
    <location>
        <begin position="29"/>
        <end position="105"/>
    </location>
</feature>